<dbReference type="AlphaFoldDB" id="A0A9P7R353"/>
<evidence type="ECO:0000313" key="2">
    <source>
        <dbReference type="Proteomes" id="UP000699042"/>
    </source>
</evidence>
<sequence>MGTIAFLHGSKSDIGVKNTINDAYLDEKDGLPGLAKRVLMAGSHGMMDEKETIGEIMVLQRFFITNNERYLCIVPEGTMLGDRSFVIAGCNLHLMLRAHERATKDLKGRCYMSR</sequence>
<protein>
    <submittedName>
        <fullName evidence="1">Heterokaryon incompatibility protein</fullName>
    </submittedName>
</protein>
<evidence type="ECO:0000313" key="1">
    <source>
        <dbReference type="EMBL" id="KAG7047354.1"/>
    </source>
</evidence>
<dbReference type="EMBL" id="JAESDN010000007">
    <property type="protein sequence ID" value="KAG7047354.1"/>
    <property type="molecule type" value="Genomic_DNA"/>
</dbReference>
<name>A0A9P7R353_9PEZI</name>
<keyword evidence="2" id="KW-1185">Reference proteome</keyword>
<accession>A0A9P7R353</accession>
<proteinExistence type="predicted"/>
<dbReference type="Proteomes" id="UP000699042">
    <property type="component" value="Unassembled WGS sequence"/>
</dbReference>
<gene>
    <name evidence="1" type="ORF">JMJ77_010706</name>
</gene>
<organism evidence="1 2">
    <name type="scientific">Colletotrichum scovillei</name>
    <dbReference type="NCBI Taxonomy" id="1209932"/>
    <lineage>
        <taxon>Eukaryota</taxon>
        <taxon>Fungi</taxon>
        <taxon>Dikarya</taxon>
        <taxon>Ascomycota</taxon>
        <taxon>Pezizomycotina</taxon>
        <taxon>Sordariomycetes</taxon>
        <taxon>Hypocreomycetidae</taxon>
        <taxon>Glomerellales</taxon>
        <taxon>Glomerellaceae</taxon>
        <taxon>Colletotrichum</taxon>
        <taxon>Colletotrichum acutatum species complex</taxon>
    </lineage>
</organism>
<comment type="caution">
    <text evidence="1">The sequence shown here is derived from an EMBL/GenBank/DDBJ whole genome shotgun (WGS) entry which is preliminary data.</text>
</comment>
<reference evidence="1" key="1">
    <citation type="submission" date="2021-05" db="EMBL/GenBank/DDBJ databases">
        <title>Comparative genomics of three Colletotrichum scovillei strains and genetic complementation revealed genes involved fungal growth and virulence on chili pepper.</title>
        <authorList>
            <person name="Hsieh D.-K."/>
            <person name="Chuang S.-C."/>
            <person name="Chen C.-Y."/>
            <person name="Chao Y.-T."/>
            <person name="Lu M.-Y.J."/>
            <person name="Lee M.-H."/>
            <person name="Shih M.-C."/>
        </authorList>
    </citation>
    <scope>NUCLEOTIDE SEQUENCE</scope>
    <source>
        <strain evidence="1">Coll-153</strain>
    </source>
</reference>